<feature type="domain" description="Helix-hairpin-helix DNA-binding motif class 1" evidence="2">
    <location>
        <begin position="47"/>
        <end position="66"/>
    </location>
</feature>
<dbReference type="Proteomes" id="UP000652567">
    <property type="component" value="Unassembled WGS sequence"/>
</dbReference>
<feature type="signal peptide" evidence="1">
    <location>
        <begin position="1"/>
        <end position="23"/>
    </location>
</feature>
<comment type="caution">
    <text evidence="3">The sequence shown here is derived from an EMBL/GenBank/DDBJ whole genome shotgun (WGS) entry which is preliminary data.</text>
</comment>
<proteinExistence type="predicted"/>
<dbReference type="Pfam" id="PF12836">
    <property type="entry name" value="HHH_3"/>
    <property type="match status" value="1"/>
</dbReference>
<dbReference type="PANTHER" id="PTHR21180:SF32">
    <property type="entry name" value="ENDONUCLEASE_EXONUCLEASE_PHOSPHATASE FAMILY DOMAIN-CONTAINING PROTEIN 1"/>
    <property type="match status" value="1"/>
</dbReference>
<dbReference type="SMART" id="SM00278">
    <property type="entry name" value="HhH1"/>
    <property type="match status" value="2"/>
</dbReference>
<feature type="domain" description="Helix-hairpin-helix DNA-binding motif class 1" evidence="2">
    <location>
        <begin position="77"/>
        <end position="96"/>
    </location>
</feature>
<name>A0A928YUE9_9GAMM</name>
<keyword evidence="4" id="KW-1185">Reference proteome</keyword>
<accession>A0A928YUE9</accession>
<sequence>MFMKTLSAIFVAILILIASPAFATDDNTATESFAAQLAVNINSADVETLTQLKGVGEKKAADIVAWRDANGTFTSVEQLLEVRGIGPAILESNRDRIQL</sequence>
<dbReference type="GO" id="GO:0003677">
    <property type="term" value="F:DNA binding"/>
    <property type="evidence" value="ECO:0007669"/>
    <property type="project" value="UniProtKB-KW"/>
</dbReference>
<dbReference type="GO" id="GO:0015628">
    <property type="term" value="P:protein secretion by the type II secretion system"/>
    <property type="evidence" value="ECO:0007669"/>
    <property type="project" value="TreeGrafter"/>
</dbReference>
<dbReference type="NCBIfam" id="TIGR00426">
    <property type="entry name" value="competence protein ComEA helix-hairpin-helix repeat region"/>
    <property type="match status" value="1"/>
</dbReference>
<dbReference type="SUPFAM" id="SSF47781">
    <property type="entry name" value="RuvA domain 2-like"/>
    <property type="match status" value="1"/>
</dbReference>
<dbReference type="GO" id="GO:0015627">
    <property type="term" value="C:type II protein secretion system complex"/>
    <property type="evidence" value="ECO:0007669"/>
    <property type="project" value="TreeGrafter"/>
</dbReference>
<evidence type="ECO:0000313" key="4">
    <source>
        <dbReference type="Proteomes" id="UP000652567"/>
    </source>
</evidence>
<feature type="chain" id="PRO_5037231410" evidence="1">
    <location>
        <begin position="24"/>
        <end position="99"/>
    </location>
</feature>
<dbReference type="PANTHER" id="PTHR21180">
    <property type="entry name" value="ENDONUCLEASE/EXONUCLEASE/PHOSPHATASE FAMILY DOMAIN-CONTAINING PROTEIN 1"/>
    <property type="match status" value="1"/>
</dbReference>
<gene>
    <name evidence="3" type="ORF">C4F51_09260</name>
</gene>
<dbReference type="InterPro" id="IPR051675">
    <property type="entry name" value="Endo/Exo/Phosphatase_dom_1"/>
</dbReference>
<dbReference type="EMBL" id="PRDL01000001">
    <property type="protein sequence ID" value="MBE8717375.1"/>
    <property type="molecule type" value="Genomic_DNA"/>
</dbReference>
<dbReference type="InterPro" id="IPR003583">
    <property type="entry name" value="Hlx-hairpin-Hlx_DNA-bd_motif"/>
</dbReference>
<evidence type="ECO:0000256" key="1">
    <source>
        <dbReference type="SAM" id="SignalP"/>
    </source>
</evidence>
<protein>
    <submittedName>
        <fullName evidence="3">ComEA family DNA-binding protein</fullName>
    </submittedName>
</protein>
<reference evidence="3" key="1">
    <citation type="submission" date="2018-07" db="EMBL/GenBank/DDBJ databases">
        <title>Genome assembly of strain Ka43.</title>
        <authorList>
            <person name="Kukolya J."/>
            <person name="Nagy I."/>
            <person name="Horvath B."/>
            <person name="Toth A."/>
        </authorList>
    </citation>
    <scope>NUCLEOTIDE SEQUENCE</scope>
    <source>
        <strain evidence="3">KB43</strain>
    </source>
</reference>
<dbReference type="GO" id="GO:0006281">
    <property type="term" value="P:DNA repair"/>
    <property type="evidence" value="ECO:0007669"/>
    <property type="project" value="InterPro"/>
</dbReference>
<evidence type="ECO:0000259" key="2">
    <source>
        <dbReference type="SMART" id="SM00278"/>
    </source>
</evidence>
<dbReference type="Gene3D" id="1.10.150.280">
    <property type="entry name" value="AF1531-like domain"/>
    <property type="match status" value="1"/>
</dbReference>
<keyword evidence="3" id="KW-0238">DNA-binding</keyword>
<organism evidence="3 4">
    <name type="scientific">Cellvibrio polysaccharolyticus</name>
    <dbReference type="NCBI Taxonomy" id="2082724"/>
    <lineage>
        <taxon>Bacteria</taxon>
        <taxon>Pseudomonadati</taxon>
        <taxon>Pseudomonadota</taxon>
        <taxon>Gammaproteobacteria</taxon>
        <taxon>Cellvibrionales</taxon>
        <taxon>Cellvibrionaceae</taxon>
        <taxon>Cellvibrio</taxon>
    </lineage>
</organism>
<evidence type="ECO:0000313" key="3">
    <source>
        <dbReference type="EMBL" id="MBE8717375.1"/>
    </source>
</evidence>
<dbReference type="InterPro" id="IPR010994">
    <property type="entry name" value="RuvA_2-like"/>
</dbReference>
<keyword evidence="1" id="KW-0732">Signal</keyword>
<dbReference type="InterPro" id="IPR004509">
    <property type="entry name" value="Competence_ComEA_HhH"/>
</dbReference>
<dbReference type="AlphaFoldDB" id="A0A928YUE9"/>